<proteinExistence type="predicted"/>
<name>Q9IIG9_ADEF1</name>
<dbReference type="GO" id="GO:0019028">
    <property type="term" value="C:viral capsid"/>
    <property type="evidence" value="ECO:0007669"/>
    <property type="project" value="InterPro"/>
</dbReference>
<dbReference type="Pfam" id="PF01310">
    <property type="entry name" value="Adeno_PVIII"/>
    <property type="match status" value="2"/>
</dbReference>
<dbReference type="RefSeq" id="NP_062449.1">
    <property type="nucleotide sequence ID" value="NC_002501.1"/>
</dbReference>
<organismHost>
    <name type="scientific">Lithobates pipiens</name>
    <name type="common">Northern leopard frog</name>
    <name type="synonym">Rana pipiens</name>
    <dbReference type="NCBI Taxonomy" id="8404"/>
</organismHost>
<keyword evidence="2" id="KW-1185">Reference proteome</keyword>
<dbReference type="GO" id="GO:0031423">
    <property type="term" value="F:hexon binding"/>
    <property type="evidence" value="ECO:0007669"/>
    <property type="project" value="InterPro"/>
</dbReference>
<organism evidence="1 2">
    <name type="scientific">Frog adenovirus 1 (strain ATCC VR-896)</name>
    <name type="common">FrAdV-1</name>
    <dbReference type="NCBI Taxonomy" id="114102"/>
    <lineage>
        <taxon>Viruses</taxon>
        <taxon>Varidnaviria</taxon>
        <taxon>Bamfordvirae</taxon>
        <taxon>Preplasmiviricota</taxon>
        <taxon>Polisuviricotina</taxon>
        <taxon>Pharingeaviricetes</taxon>
        <taxon>Rowavirales</taxon>
        <taxon>Adenoviridae</taxon>
        <taxon>Siadenovirus</taxon>
        <taxon>Siadenovirus ranae</taxon>
        <taxon>Frog adenovirus</taxon>
    </lineage>
</organism>
<accession>Q9IIG9</accession>
<evidence type="ECO:0000313" key="2">
    <source>
        <dbReference type="Proteomes" id="UP000009247"/>
    </source>
</evidence>
<dbReference type="InterPro" id="IPR000646">
    <property type="entry name" value="Adeno_PVIII"/>
</dbReference>
<reference evidence="1 2" key="1">
    <citation type="journal article" date="2000" name="J. Gen. Virol.">
        <title>DNA sequence of frog adenovirus.</title>
        <authorList>
            <person name="Davison A.J."/>
            <person name="Wright K.M."/>
            <person name="Harrach B."/>
        </authorList>
    </citation>
    <scope>NUCLEOTIDE SEQUENCE [LARGE SCALE GENOMIC DNA]</scope>
    <source>
        <strain evidence="2">ATCC VR-896</strain>
    </source>
</reference>
<sequence>MEAEPSEYIWQYNPVTGRVVGASQNFGARINTLHASPQLWARMQQVQRRRNETVTLSALQGSGLVPATPSAFQTTDSSNCFLGGSDNWKELLEPVPESEENPNQALQDLLLAAESEKDQRNRNLTQSQFVSDFPPVVYERPFTGSDFPLEFSPLYSPDGNQFTNTGWISQSFPPNQSFPEIINHPTQHSSTTI</sequence>
<dbReference type="KEGG" id="vg:1732696"/>
<protein>
    <submittedName>
        <fullName evidence="1">PVIII</fullName>
    </submittedName>
</protein>
<dbReference type="Proteomes" id="UP000009247">
    <property type="component" value="Segment"/>
</dbReference>
<evidence type="ECO:0000313" key="1">
    <source>
        <dbReference type="EMBL" id="AAF86938.1"/>
    </source>
</evidence>
<dbReference type="OrthoDB" id="8443at10239"/>
<dbReference type="EMBL" id="AF224336">
    <property type="protein sequence ID" value="AAF86938.1"/>
    <property type="molecule type" value="Genomic_DNA"/>
</dbReference>
<dbReference type="GeneID" id="1732696"/>